<keyword evidence="4" id="KW-0342">GTP-binding</keyword>
<keyword evidence="8" id="KW-1185">Reference proteome</keyword>
<keyword evidence="3" id="KW-0378">Hydrolase</keyword>
<feature type="transmembrane region" description="Helical" evidence="5">
    <location>
        <begin position="361"/>
        <end position="383"/>
    </location>
</feature>
<keyword evidence="5" id="KW-1133">Transmembrane helix</keyword>
<dbReference type="SUPFAM" id="SSF52540">
    <property type="entry name" value="P-loop containing nucleoside triphosphate hydrolases"/>
    <property type="match status" value="1"/>
</dbReference>
<dbReference type="Gene3D" id="3.40.50.300">
    <property type="entry name" value="P-loop containing nucleotide triphosphate hydrolases"/>
    <property type="match status" value="1"/>
</dbReference>
<organism evidence="7 8">
    <name type="scientific">Pyxicephalus adspersus</name>
    <name type="common">African bullfrog</name>
    <dbReference type="NCBI Taxonomy" id="30357"/>
    <lineage>
        <taxon>Eukaryota</taxon>
        <taxon>Metazoa</taxon>
        <taxon>Chordata</taxon>
        <taxon>Craniata</taxon>
        <taxon>Vertebrata</taxon>
        <taxon>Euteleostomi</taxon>
        <taxon>Amphibia</taxon>
        <taxon>Batrachia</taxon>
        <taxon>Anura</taxon>
        <taxon>Neobatrachia</taxon>
        <taxon>Ranoidea</taxon>
        <taxon>Pyxicephalidae</taxon>
        <taxon>Pyxicephalinae</taxon>
        <taxon>Pyxicephalus</taxon>
    </lineage>
</organism>
<dbReference type="Proteomes" id="UP001181693">
    <property type="component" value="Unassembled WGS sequence"/>
</dbReference>
<dbReference type="FunFam" id="3.40.50.300:FF:000541">
    <property type="entry name" value="Immunity related GTPase M"/>
    <property type="match status" value="1"/>
</dbReference>
<comment type="similarity">
    <text evidence="1">Belongs to the TRAFAC class dynamin-like GTPase superfamily. IRG family.</text>
</comment>
<dbReference type="InterPro" id="IPR051515">
    <property type="entry name" value="IRG"/>
</dbReference>
<gene>
    <name evidence="7" type="ORF">GDO54_003300</name>
</gene>
<evidence type="ECO:0000313" key="8">
    <source>
        <dbReference type="Proteomes" id="UP001181693"/>
    </source>
</evidence>
<reference evidence="7" key="1">
    <citation type="thesis" date="2020" institute="ProQuest LLC" country="789 East Eisenhower Parkway, Ann Arbor, MI, USA">
        <title>Comparative Genomics and Chromosome Evolution.</title>
        <authorList>
            <person name="Mudd A.B."/>
        </authorList>
    </citation>
    <scope>NUCLEOTIDE SEQUENCE</scope>
    <source>
        <strain evidence="7">1538</strain>
        <tissue evidence="7">Blood</tissue>
    </source>
</reference>
<evidence type="ECO:0000313" key="7">
    <source>
        <dbReference type="EMBL" id="DBA15841.1"/>
    </source>
</evidence>
<evidence type="ECO:0000256" key="5">
    <source>
        <dbReference type="SAM" id="Phobius"/>
    </source>
</evidence>
<dbReference type="InterPro" id="IPR030385">
    <property type="entry name" value="G_IRG_dom"/>
</dbReference>
<dbReference type="InterPro" id="IPR007743">
    <property type="entry name" value="Immunity-related_GTPase-like"/>
</dbReference>
<protein>
    <recommendedName>
        <fullName evidence="6">IRG-type G domain-containing protein</fullName>
    </recommendedName>
</protein>
<keyword evidence="5" id="KW-0812">Transmembrane</keyword>
<keyword evidence="5" id="KW-0472">Membrane</keyword>
<dbReference type="Pfam" id="PF05049">
    <property type="entry name" value="IIGP"/>
    <property type="match status" value="1"/>
</dbReference>
<dbReference type="AlphaFoldDB" id="A0AAV2ZGA7"/>
<feature type="domain" description="IRG-type G" evidence="6">
    <location>
        <begin position="44"/>
        <end position="226"/>
    </location>
</feature>
<dbReference type="GO" id="GO:0016020">
    <property type="term" value="C:membrane"/>
    <property type="evidence" value="ECO:0007669"/>
    <property type="project" value="InterPro"/>
</dbReference>
<dbReference type="InterPro" id="IPR027417">
    <property type="entry name" value="P-loop_NTPase"/>
</dbReference>
<dbReference type="GO" id="GO:0005525">
    <property type="term" value="F:GTP binding"/>
    <property type="evidence" value="ECO:0007669"/>
    <property type="project" value="UniProtKB-KW"/>
</dbReference>
<keyword evidence="2" id="KW-0547">Nucleotide-binding</keyword>
<dbReference type="PANTHER" id="PTHR32341:SF10">
    <property type="entry name" value="INTERFERON-INDUCIBLE GTPASE 5"/>
    <property type="match status" value="1"/>
</dbReference>
<sequence length="402" mass="45662">MDSKELSDAFPDNQMKEMKMAFENSEFLQAADNIKRSLVNINSIPLNIAVTGESGSGKSTFINVIRGLGDEDEGSAKTGVVQTTMVATPYSHPRHRNVKYWDLPGIGTDSFRPNEYLKLVNLEQFDFFVIVTSERFKDCHIQLAQAINSMGKKFYFVRNKIDADLNASRTLRKSSYNEDQILKEIRNNCVKRLFESGIMFPRVFLLSCLELEKYDFCLMQKTLENELPSHKKHVFLLSLPNTCFQALENKRIAFRNQIWKHALVSAAKTSLLSPGLLFDADVDFLISTMQEYKETFGLDHISLKCLAKTFDKDVHDLRSVIQSELVLKEITYDLVVSLLNRPQLTEVARKIINYAAVTVPMMGNMAAGGVAFGTAYWLLYSFLKDVAEDSRRVLSKALENTL</sequence>
<evidence type="ECO:0000256" key="2">
    <source>
        <dbReference type="ARBA" id="ARBA00022741"/>
    </source>
</evidence>
<proteinExistence type="inferred from homology"/>
<evidence type="ECO:0000256" key="4">
    <source>
        <dbReference type="ARBA" id="ARBA00023134"/>
    </source>
</evidence>
<dbReference type="EMBL" id="DYDO01000011">
    <property type="protein sequence ID" value="DBA15841.1"/>
    <property type="molecule type" value="Genomic_DNA"/>
</dbReference>
<comment type="caution">
    <text evidence="7">The sequence shown here is derived from an EMBL/GenBank/DDBJ whole genome shotgun (WGS) entry which is preliminary data.</text>
</comment>
<dbReference type="PANTHER" id="PTHR32341">
    <property type="entry name" value="INTERFERON-INDUCIBLE GTPASE"/>
    <property type="match status" value="1"/>
</dbReference>
<dbReference type="PROSITE" id="PS51716">
    <property type="entry name" value="G_IRG"/>
    <property type="match status" value="1"/>
</dbReference>
<evidence type="ECO:0000256" key="3">
    <source>
        <dbReference type="ARBA" id="ARBA00022801"/>
    </source>
</evidence>
<accession>A0AAV2ZGA7</accession>
<evidence type="ECO:0000256" key="1">
    <source>
        <dbReference type="ARBA" id="ARBA00005429"/>
    </source>
</evidence>
<name>A0AAV2ZGA7_PYXAD</name>
<dbReference type="GO" id="GO:0016787">
    <property type="term" value="F:hydrolase activity"/>
    <property type="evidence" value="ECO:0007669"/>
    <property type="project" value="UniProtKB-KW"/>
</dbReference>
<evidence type="ECO:0000259" key="6">
    <source>
        <dbReference type="PROSITE" id="PS51716"/>
    </source>
</evidence>